<dbReference type="PANTHER" id="PTHR30163">
    <property type="entry name" value="MEMBRANE-BOUND LYTIC MUREIN TRANSGLYCOSYLASE B"/>
    <property type="match status" value="1"/>
</dbReference>
<dbReference type="AlphaFoldDB" id="A0A3B0V874"/>
<proteinExistence type="predicted"/>
<gene>
    <name evidence="2" type="ORF">MNBD_DELTA04-1529</name>
</gene>
<dbReference type="Pfam" id="PF13406">
    <property type="entry name" value="SLT_2"/>
    <property type="match status" value="1"/>
</dbReference>
<organism evidence="2">
    <name type="scientific">hydrothermal vent metagenome</name>
    <dbReference type="NCBI Taxonomy" id="652676"/>
    <lineage>
        <taxon>unclassified sequences</taxon>
        <taxon>metagenomes</taxon>
        <taxon>ecological metagenomes</taxon>
    </lineage>
</organism>
<evidence type="ECO:0000313" key="2">
    <source>
        <dbReference type="EMBL" id="VAW39848.1"/>
    </source>
</evidence>
<reference evidence="2" key="1">
    <citation type="submission" date="2018-06" db="EMBL/GenBank/DDBJ databases">
        <authorList>
            <person name="Zhirakovskaya E."/>
        </authorList>
    </citation>
    <scope>NUCLEOTIDE SEQUENCE</scope>
</reference>
<dbReference type="GO" id="GO:0009253">
    <property type="term" value="P:peptidoglycan catabolic process"/>
    <property type="evidence" value="ECO:0007669"/>
    <property type="project" value="TreeGrafter"/>
</dbReference>
<feature type="non-terminal residue" evidence="2">
    <location>
        <position position="324"/>
    </location>
</feature>
<dbReference type="Gene3D" id="1.10.8.350">
    <property type="entry name" value="Bacterial muramidase"/>
    <property type="match status" value="1"/>
</dbReference>
<dbReference type="InterPro" id="IPR043426">
    <property type="entry name" value="MltB-like"/>
</dbReference>
<dbReference type="CDD" id="cd13399">
    <property type="entry name" value="Slt35-like"/>
    <property type="match status" value="1"/>
</dbReference>
<dbReference type="InterPro" id="IPR031304">
    <property type="entry name" value="SLT_2"/>
</dbReference>
<feature type="domain" description="Transglycosylase SLT" evidence="1">
    <location>
        <begin position="59"/>
        <end position="298"/>
    </location>
</feature>
<protein>
    <submittedName>
        <fullName evidence="2">Membrane-bound lytic murein transglycosylase B</fullName>
    </submittedName>
</protein>
<name>A0A3B0V874_9ZZZZ</name>
<sequence>MRTSFFYRLSRLAPGPAVFLLPLFLCLLLVMKPAVLSAAPRAADLVRNGQPIDLGQAKYKKLFHELEAKHNFSPASLQTIFRGQTINKRVLELMDRQWEAKPYYQYAPLFLTKRNIETGRKKLRQYRKLLDRIEKKIGVDREIVIAIWGIETHYGANQGSFSVLRTLNTLFDAYPRRSQFFRKQLVYFLLLCRQEGIDPKTIRGSYAGAFGQTQFIPSSFSAYALSFDGDRKRDVWNSVPDILASIANYLKHFKWKLHAPIYAELGHELKDHRLVAASLKGRQGSVSWQLLRQVQRSDLPRPRDHAKLFIVGLELPPGSGARMR</sequence>
<dbReference type="InterPro" id="IPR023346">
    <property type="entry name" value="Lysozyme-like_dom_sf"/>
</dbReference>
<dbReference type="GO" id="GO:0008933">
    <property type="term" value="F:peptidoglycan lytic transglycosylase activity"/>
    <property type="evidence" value="ECO:0007669"/>
    <property type="project" value="TreeGrafter"/>
</dbReference>
<dbReference type="Gene3D" id="1.10.530.10">
    <property type="match status" value="1"/>
</dbReference>
<accession>A0A3B0V874</accession>
<dbReference type="EMBL" id="UOEY01000088">
    <property type="protein sequence ID" value="VAW39848.1"/>
    <property type="molecule type" value="Genomic_DNA"/>
</dbReference>
<evidence type="ECO:0000259" key="1">
    <source>
        <dbReference type="Pfam" id="PF13406"/>
    </source>
</evidence>
<dbReference type="PANTHER" id="PTHR30163:SF9">
    <property type="entry name" value="MEMBRANE-BOUND LYTIC MUREIN TRANSGLYCOSYLASE B"/>
    <property type="match status" value="1"/>
</dbReference>
<dbReference type="SUPFAM" id="SSF53955">
    <property type="entry name" value="Lysozyme-like"/>
    <property type="match status" value="1"/>
</dbReference>